<feature type="chain" id="PRO_5029490963" evidence="1">
    <location>
        <begin position="20"/>
        <end position="125"/>
    </location>
</feature>
<gene>
    <name evidence="3" type="ORF">HUW48_09205</name>
</gene>
<keyword evidence="4" id="KW-1185">Reference proteome</keyword>
<evidence type="ECO:0000313" key="4">
    <source>
        <dbReference type="Proteomes" id="UP000514509"/>
    </source>
</evidence>
<dbReference type="RefSeq" id="WP_182415393.1">
    <property type="nucleotide sequence ID" value="NZ_CP055153.1"/>
</dbReference>
<dbReference type="EMBL" id="CP055153">
    <property type="protein sequence ID" value="QMU28205.1"/>
    <property type="molecule type" value="Genomic_DNA"/>
</dbReference>
<proteinExistence type="predicted"/>
<dbReference type="Pfam" id="PF18962">
    <property type="entry name" value="Por_Secre_tail"/>
    <property type="match status" value="1"/>
</dbReference>
<feature type="domain" description="Secretion system C-terminal sorting" evidence="2">
    <location>
        <begin position="48"/>
        <end position="124"/>
    </location>
</feature>
<dbReference type="Proteomes" id="UP000514509">
    <property type="component" value="Chromosome"/>
</dbReference>
<dbReference type="KEGG" id="add:HUW48_09205"/>
<organism evidence="3 4">
    <name type="scientific">Adhaeribacter radiodurans</name>
    <dbReference type="NCBI Taxonomy" id="2745197"/>
    <lineage>
        <taxon>Bacteria</taxon>
        <taxon>Pseudomonadati</taxon>
        <taxon>Bacteroidota</taxon>
        <taxon>Cytophagia</taxon>
        <taxon>Cytophagales</taxon>
        <taxon>Hymenobacteraceae</taxon>
        <taxon>Adhaeribacter</taxon>
    </lineage>
</organism>
<reference evidence="3 4" key="1">
    <citation type="submission" date="2020-06" db="EMBL/GenBank/DDBJ databases">
        <authorList>
            <person name="Hwang Y.J."/>
        </authorList>
    </citation>
    <scope>NUCLEOTIDE SEQUENCE [LARGE SCALE GENOMIC DNA]</scope>
    <source>
        <strain evidence="3 4">KUDC8001</strain>
    </source>
</reference>
<name>A0A7L7L6Q6_9BACT</name>
<evidence type="ECO:0000256" key="1">
    <source>
        <dbReference type="SAM" id="SignalP"/>
    </source>
</evidence>
<dbReference type="InterPro" id="IPR026444">
    <property type="entry name" value="Secre_tail"/>
</dbReference>
<accession>A0A7L7L6Q6</accession>
<evidence type="ECO:0000259" key="2">
    <source>
        <dbReference type="Pfam" id="PF18962"/>
    </source>
</evidence>
<keyword evidence="1" id="KW-0732">Signal</keyword>
<dbReference type="NCBIfam" id="TIGR04183">
    <property type="entry name" value="Por_Secre_tail"/>
    <property type="match status" value="1"/>
</dbReference>
<protein>
    <submittedName>
        <fullName evidence="3">T9SS type A sorting domain-containing protein</fullName>
    </submittedName>
</protein>
<evidence type="ECO:0000313" key="3">
    <source>
        <dbReference type="EMBL" id="QMU28205.1"/>
    </source>
</evidence>
<reference evidence="3 4" key="2">
    <citation type="submission" date="2020-08" db="EMBL/GenBank/DDBJ databases">
        <title>Adhaeribacter dokdonensis sp. nov., isolated from the rhizosphere of Elymus tsukushiensis, a plant native to the Dokdo Islands, Republic of Korea.</title>
        <authorList>
            <person name="Ghim S.Y."/>
        </authorList>
    </citation>
    <scope>NUCLEOTIDE SEQUENCE [LARGE SCALE GENOMIC DNA]</scope>
    <source>
        <strain evidence="3 4">KUDC8001</strain>
    </source>
</reference>
<dbReference type="AlphaFoldDB" id="A0A7L7L6Q6"/>
<sequence>MKKIILSVSVWLLAFNVFAQSQIYEYAAPIKLPGSNFYTHNVAPEIGVYPNPSTGKVFLSLAGFKGKRIQVRVTNVIGNLVLQESFNEMNDEATKVLNFSNFNKGLYYVKVDAEKYSEMRKVYII</sequence>
<feature type="signal peptide" evidence="1">
    <location>
        <begin position="1"/>
        <end position="19"/>
    </location>
</feature>